<keyword evidence="3" id="KW-0238">DNA-binding</keyword>
<dbReference type="InterPro" id="IPR005119">
    <property type="entry name" value="LysR_subst-bd"/>
</dbReference>
<dbReference type="SUPFAM" id="SSF46785">
    <property type="entry name" value="Winged helix' DNA-binding domain"/>
    <property type="match status" value="1"/>
</dbReference>
<keyword evidence="7" id="KW-1185">Reference proteome</keyword>
<evidence type="ECO:0000313" key="6">
    <source>
        <dbReference type="EMBL" id="USG62869.1"/>
    </source>
</evidence>
<evidence type="ECO:0000256" key="2">
    <source>
        <dbReference type="ARBA" id="ARBA00023015"/>
    </source>
</evidence>
<keyword evidence="4" id="KW-0804">Transcription</keyword>
<evidence type="ECO:0000256" key="3">
    <source>
        <dbReference type="ARBA" id="ARBA00023125"/>
    </source>
</evidence>
<accession>A0ABY4WC97</accession>
<evidence type="ECO:0000259" key="5">
    <source>
        <dbReference type="PROSITE" id="PS50931"/>
    </source>
</evidence>
<dbReference type="SUPFAM" id="SSF53850">
    <property type="entry name" value="Periplasmic binding protein-like II"/>
    <property type="match status" value="1"/>
</dbReference>
<dbReference type="Gene3D" id="1.10.10.10">
    <property type="entry name" value="Winged helix-like DNA-binding domain superfamily/Winged helix DNA-binding domain"/>
    <property type="match status" value="1"/>
</dbReference>
<sequence length="284" mass="30426">MTAAAKQNGITQSAASHQIREAERRLGIQLVEMNGRLLVLTAAGEKLAEAAGIVGPLLKNAEARAQEYSHGRQRRLRIAYGPQDGLAWVADMAHYLRDLPSPHLLDLIYIESGATALSLSHNQADLALTLDHAAPAKSAIAQRFICEDPLVAIVPPDQPQAHASYLDAESFEDTVYFAHSLTPQSGFELDAFFGPAGTRPGHVAQIQSLGAIIDLVAAGLGVSIQPASTVRAAHKRGEVAIVSLAPPEITHSWYLLARPEFLQAAPDVELEDLTRVLHTPLTLG</sequence>
<organism evidence="6 7">
    <name type="scientific">Sneathiella marina</name>
    <dbReference type="NCBI Taxonomy" id="2950108"/>
    <lineage>
        <taxon>Bacteria</taxon>
        <taxon>Pseudomonadati</taxon>
        <taxon>Pseudomonadota</taxon>
        <taxon>Alphaproteobacteria</taxon>
        <taxon>Sneathiellales</taxon>
        <taxon>Sneathiellaceae</taxon>
        <taxon>Sneathiella</taxon>
    </lineage>
</organism>
<feature type="domain" description="HTH lysR-type" evidence="5">
    <location>
        <begin position="1"/>
        <end position="41"/>
    </location>
</feature>
<keyword evidence="2" id="KW-0805">Transcription regulation</keyword>
<dbReference type="InterPro" id="IPR036388">
    <property type="entry name" value="WH-like_DNA-bd_sf"/>
</dbReference>
<evidence type="ECO:0000256" key="4">
    <source>
        <dbReference type="ARBA" id="ARBA00023163"/>
    </source>
</evidence>
<evidence type="ECO:0000256" key="1">
    <source>
        <dbReference type="ARBA" id="ARBA00009437"/>
    </source>
</evidence>
<dbReference type="InterPro" id="IPR000847">
    <property type="entry name" value="LysR_HTH_N"/>
</dbReference>
<dbReference type="Pfam" id="PF03466">
    <property type="entry name" value="LysR_substrate"/>
    <property type="match status" value="1"/>
</dbReference>
<dbReference type="EMBL" id="CP098747">
    <property type="protein sequence ID" value="USG62869.1"/>
    <property type="molecule type" value="Genomic_DNA"/>
</dbReference>
<comment type="similarity">
    <text evidence="1">Belongs to the LysR transcriptional regulatory family.</text>
</comment>
<dbReference type="PANTHER" id="PTHR30346:SF28">
    <property type="entry name" value="HTH-TYPE TRANSCRIPTIONAL REGULATOR CYNR"/>
    <property type="match status" value="1"/>
</dbReference>
<name>A0ABY4WC97_9PROT</name>
<dbReference type="PROSITE" id="PS50931">
    <property type="entry name" value="HTH_LYSR"/>
    <property type="match status" value="1"/>
</dbReference>
<dbReference type="PANTHER" id="PTHR30346">
    <property type="entry name" value="TRANSCRIPTIONAL DUAL REGULATOR HCAR-RELATED"/>
    <property type="match status" value="1"/>
</dbReference>
<reference evidence="6" key="1">
    <citation type="submission" date="2022-06" db="EMBL/GenBank/DDBJ databases">
        <title>Sneathiella actinostolidae sp. nov., isolated from a sea anemonein the Western Pacific Ocean.</title>
        <authorList>
            <person name="Wei M.J."/>
        </authorList>
    </citation>
    <scope>NUCLEOTIDE SEQUENCE</scope>
    <source>
        <strain evidence="6">PHK-P5</strain>
    </source>
</reference>
<dbReference type="Proteomes" id="UP001056291">
    <property type="component" value="Chromosome"/>
</dbReference>
<gene>
    <name evidence="6" type="ORF">NBZ79_07755</name>
</gene>
<dbReference type="Gene3D" id="3.40.190.10">
    <property type="entry name" value="Periplasmic binding protein-like II"/>
    <property type="match status" value="2"/>
</dbReference>
<dbReference type="InterPro" id="IPR036390">
    <property type="entry name" value="WH_DNA-bd_sf"/>
</dbReference>
<protein>
    <submittedName>
        <fullName evidence="6">LysR family transcriptional regulator</fullName>
    </submittedName>
</protein>
<dbReference type="Pfam" id="PF00126">
    <property type="entry name" value="HTH_1"/>
    <property type="match status" value="1"/>
</dbReference>
<evidence type="ECO:0000313" key="7">
    <source>
        <dbReference type="Proteomes" id="UP001056291"/>
    </source>
</evidence>
<proteinExistence type="inferred from homology"/>
<dbReference type="CDD" id="cd05466">
    <property type="entry name" value="PBP2_LTTR_substrate"/>
    <property type="match status" value="1"/>
</dbReference>